<gene>
    <name evidence="1" type="ORF">KPL71_017615</name>
</gene>
<protein>
    <submittedName>
        <fullName evidence="1">Uncharacterized protein</fullName>
    </submittedName>
</protein>
<dbReference type="EMBL" id="CM039175">
    <property type="protein sequence ID" value="KAH9735041.1"/>
    <property type="molecule type" value="Genomic_DNA"/>
</dbReference>
<accession>A0ACB8JTF2</accession>
<evidence type="ECO:0000313" key="1">
    <source>
        <dbReference type="EMBL" id="KAH9735041.1"/>
    </source>
</evidence>
<keyword evidence="2" id="KW-1185">Reference proteome</keyword>
<name>A0ACB8JTF2_CITSI</name>
<proteinExistence type="predicted"/>
<evidence type="ECO:0000313" key="2">
    <source>
        <dbReference type="Proteomes" id="UP000829398"/>
    </source>
</evidence>
<dbReference type="Proteomes" id="UP000829398">
    <property type="component" value="Chromosome 6"/>
</dbReference>
<organism evidence="1 2">
    <name type="scientific">Citrus sinensis</name>
    <name type="common">Sweet orange</name>
    <name type="synonym">Citrus aurantium var. sinensis</name>
    <dbReference type="NCBI Taxonomy" id="2711"/>
    <lineage>
        <taxon>Eukaryota</taxon>
        <taxon>Viridiplantae</taxon>
        <taxon>Streptophyta</taxon>
        <taxon>Embryophyta</taxon>
        <taxon>Tracheophyta</taxon>
        <taxon>Spermatophyta</taxon>
        <taxon>Magnoliopsida</taxon>
        <taxon>eudicotyledons</taxon>
        <taxon>Gunneridae</taxon>
        <taxon>Pentapetalae</taxon>
        <taxon>rosids</taxon>
        <taxon>malvids</taxon>
        <taxon>Sapindales</taxon>
        <taxon>Rutaceae</taxon>
        <taxon>Aurantioideae</taxon>
        <taxon>Citrus</taxon>
    </lineage>
</organism>
<reference evidence="2" key="1">
    <citation type="journal article" date="2023" name="Hortic. Res.">
        <title>A chromosome-level phased genome enabling allele-level studies in sweet orange: a case study on citrus Huanglongbing tolerance.</title>
        <authorList>
            <person name="Wu B."/>
            <person name="Yu Q."/>
            <person name="Deng Z."/>
            <person name="Duan Y."/>
            <person name="Luo F."/>
            <person name="Gmitter F. Jr."/>
        </authorList>
    </citation>
    <scope>NUCLEOTIDE SEQUENCE [LARGE SCALE GENOMIC DNA]</scope>
    <source>
        <strain evidence="2">cv. Valencia</strain>
    </source>
</reference>
<sequence length="594" mass="68035">MLAWSAPANITELHGFLSLTGYYRKFIRNYGLIARPLTILLRKGCFKWSEEADEAFTKLKQEITTTPILAMPDFTEPFIIETDASGDGIGAVLSQQDQNLLNRDEVGQQLKTNLAAAARIKHITDQKWRDVELQSRSFAMSTNKERIKRVKTKLGRMQNEIQRLDGQAVTWNTFVDELWARFGPTECEDFDEALSHVQQTGTLRDYQKEFERLGNKVHGWTQRALVGTFMEGLKPEISEEIRLFRPKTLKEAISLARMKDEQITLTWEEIQRRRAQGLCFNCNEKFTTGHRCTKAQLLILEAEEESEETLETVPTEEASYDPKITFYALTGWTTPQTMCVKAKIGPYEIIVLIDSGSTHNFISTRLANVLKLPIVPTTAFPVKVANSEKLACQGKFENIQILIQDIPFSLMVYALPILGLDLVLGVQWLEELGTVECNWKSLTMNFNWNNRPRHLQGLNPQSLQTATVAEVNKEIKQGHEAFAICFQLQLEEVTAPAAMQGLLRNYKELFQEPTQLPPKREIDHCITLKEGTEPINIRPYRYAHFQKEEIEKQVQEMLNSGLIRPSTSPFSSSVVLVKKKKWKLEVLYRLPRPQ</sequence>
<comment type="caution">
    <text evidence="1">The sequence shown here is derived from an EMBL/GenBank/DDBJ whole genome shotgun (WGS) entry which is preliminary data.</text>
</comment>